<proteinExistence type="predicted"/>
<gene>
    <name evidence="2" type="ORF">H8D24_05130</name>
</gene>
<evidence type="ECO:0000259" key="1">
    <source>
        <dbReference type="PROSITE" id="PS51352"/>
    </source>
</evidence>
<dbReference type="InterPro" id="IPR012336">
    <property type="entry name" value="Thioredoxin-like_fold"/>
</dbReference>
<organism evidence="2 3">
    <name type="scientific">Candidatus Thiopontia autotrophica</name>
    <dbReference type="NCBI Taxonomy" id="2841688"/>
    <lineage>
        <taxon>Bacteria</taxon>
        <taxon>Pseudomonadati</taxon>
        <taxon>Pseudomonadota</taxon>
        <taxon>Gammaproteobacteria</taxon>
        <taxon>Candidatus Thiopontia</taxon>
    </lineage>
</organism>
<dbReference type="Gene3D" id="3.40.30.10">
    <property type="entry name" value="Glutaredoxin"/>
    <property type="match status" value="1"/>
</dbReference>
<name>A0A8J6P3Y1_9GAMM</name>
<accession>A0A8J6P3Y1</accession>
<protein>
    <submittedName>
        <fullName evidence="2">Thioredoxin fold domain-containing protein</fullName>
    </submittedName>
</protein>
<sequence>MSLQMDKQFFGDLFRTVIISVLILSSLSSVAVAGTPEAVEHVIVSANLQRDGQLATQREVPLLLMVSAEECPYCMVMESDYLVPLLRNRDYDDKVLIRKIHLDSFDDIIGFSGESVAPTDLSQDYGVWVTPTLLFLDGKGKEVQKRMIGLGVRDFVSAYIDESLVRATDAMKRLLP</sequence>
<evidence type="ECO:0000313" key="2">
    <source>
        <dbReference type="EMBL" id="MBC8519769.1"/>
    </source>
</evidence>
<evidence type="ECO:0000313" key="3">
    <source>
        <dbReference type="Proteomes" id="UP000654401"/>
    </source>
</evidence>
<reference evidence="2 3" key="1">
    <citation type="submission" date="2020-08" db="EMBL/GenBank/DDBJ databases">
        <title>Bridging the membrane lipid divide: bacteria of the FCB group superphylum have the potential to synthesize archaeal ether lipids.</title>
        <authorList>
            <person name="Villanueva L."/>
            <person name="Von Meijenfeldt F.A.B."/>
            <person name="Westbye A.B."/>
            <person name="Yadav S."/>
            <person name="Hopmans E.C."/>
            <person name="Dutilh B.E."/>
            <person name="Sinninghe Damste J.S."/>
        </authorList>
    </citation>
    <scope>NUCLEOTIDE SEQUENCE [LARGE SCALE GENOMIC DNA]</scope>
    <source>
        <strain evidence="2">NIOZ-UU100</strain>
    </source>
</reference>
<feature type="domain" description="Thioredoxin" evidence="1">
    <location>
        <begin position="33"/>
        <end position="173"/>
    </location>
</feature>
<dbReference type="SUPFAM" id="SSF52833">
    <property type="entry name" value="Thioredoxin-like"/>
    <property type="match status" value="1"/>
</dbReference>
<dbReference type="EMBL" id="JACNFK010000027">
    <property type="protein sequence ID" value="MBC8519769.1"/>
    <property type="molecule type" value="Genomic_DNA"/>
</dbReference>
<dbReference type="Pfam" id="PF13098">
    <property type="entry name" value="Thioredoxin_2"/>
    <property type="match status" value="1"/>
</dbReference>
<dbReference type="InterPro" id="IPR013766">
    <property type="entry name" value="Thioredoxin_domain"/>
</dbReference>
<dbReference type="PROSITE" id="PS51352">
    <property type="entry name" value="THIOREDOXIN_2"/>
    <property type="match status" value="1"/>
</dbReference>
<dbReference type="AlphaFoldDB" id="A0A8J6P3Y1"/>
<dbReference type="InterPro" id="IPR036249">
    <property type="entry name" value="Thioredoxin-like_sf"/>
</dbReference>
<comment type="caution">
    <text evidence="2">The sequence shown here is derived from an EMBL/GenBank/DDBJ whole genome shotgun (WGS) entry which is preliminary data.</text>
</comment>
<dbReference type="Proteomes" id="UP000654401">
    <property type="component" value="Unassembled WGS sequence"/>
</dbReference>